<feature type="compositionally biased region" description="Low complexity" evidence="1">
    <location>
        <begin position="44"/>
        <end position="55"/>
    </location>
</feature>
<dbReference type="EMBL" id="BKCJ011456063">
    <property type="protein sequence ID" value="GFD35217.1"/>
    <property type="molecule type" value="Genomic_DNA"/>
</dbReference>
<gene>
    <name evidence="2" type="ORF">Tci_907186</name>
</gene>
<evidence type="ECO:0008006" key="3">
    <source>
        <dbReference type="Google" id="ProtNLM"/>
    </source>
</evidence>
<name>A0A699VIT5_TANCI</name>
<protein>
    <recommendedName>
        <fullName evidence="3">Reverse transcriptase domain-containing protein</fullName>
    </recommendedName>
</protein>
<evidence type="ECO:0000256" key="1">
    <source>
        <dbReference type="SAM" id="MobiDB-lite"/>
    </source>
</evidence>
<sequence>FLENISAVKDTLPAGEGIPAAAPTIPTGSTTIHAGSSMDPAGQAAAAPSSTIPAADKGKVPMVNDSLPADLLSEQEPILKNLHDYQLGEELAKKLHAEHEAKFTRQ</sequence>
<dbReference type="AlphaFoldDB" id="A0A699VIT5"/>
<comment type="caution">
    <text evidence="2">The sequence shown here is derived from an EMBL/GenBank/DDBJ whole genome shotgun (WGS) entry which is preliminary data.</text>
</comment>
<accession>A0A699VIT5</accession>
<organism evidence="2">
    <name type="scientific">Tanacetum cinerariifolium</name>
    <name type="common">Dalmatian daisy</name>
    <name type="synonym">Chrysanthemum cinerariifolium</name>
    <dbReference type="NCBI Taxonomy" id="118510"/>
    <lineage>
        <taxon>Eukaryota</taxon>
        <taxon>Viridiplantae</taxon>
        <taxon>Streptophyta</taxon>
        <taxon>Embryophyta</taxon>
        <taxon>Tracheophyta</taxon>
        <taxon>Spermatophyta</taxon>
        <taxon>Magnoliopsida</taxon>
        <taxon>eudicotyledons</taxon>
        <taxon>Gunneridae</taxon>
        <taxon>Pentapetalae</taxon>
        <taxon>asterids</taxon>
        <taxon>campanulids</taxon>
        <taxon>Asterales</taxon>
        <taxon>Asteraceae</taxon>
        <taxon>Asteroideae</taxon>
        <taxon>Anthemideae</taxon>
        <taxon>Anthemidinae</taxon>
        <taxon>Tanacetum</taxon>
    </lineage>
</organism>
<feature type="non-terminal residue" evidence="2">
    <location>
        <position position="1"/>
    </location>
</feature>
<proteinExistence type="predicted"/>
<evidence type="ECO:0000313" key="2">
    <source>
        <dbReference type="EMBL" id="GFD35217.1"/>
    </source>
</evidence>
<feature type="region of interest" description="Disordered" evidence="1">
    <location>
        <begin position="14"/>
        <end position="59"/>
    </location>
</feature>
<reference evidence="2" key="1">
    <citation type="journal article" date="2019" name="Sci. Rep.">
        <title>Draft genome of Tanacetum cinerariifolium, the natural source of mosquito coil.</title>
        <authorList>
            <person name="Yamashiro T."/>
            <person name="Shiraishi A."/>
            <person name="Satake H."/>
            <person name="Nakayama K."/>
        </authorList>
    </citation>
    <scope>NUCLEOTIDE SEQUENCE</scope>
</reference>